<protein>
    <submittedName>
        <fullName evidence="1">SRPBCC family protein</fullName>
    </submittedName>
</protein>
<sequence length="127" mass="14827">MRPEIHLIDDTWIAASPERVRAAVADPDNWARWWPSVTLRVRRDRGLKGLQWDAGGNYTGTVELWLEPVRDGVVLHHFLRLNPARLSAHPRVRDGGRVARRRARTEQRLAWHAKRVFWALKDDLEGR</sequence>
<accession>A0ABY4QVA5</accession>
<dbReference type="RefSeq" id="WP_249769723.1">
    <property type="nucleotide sequence ID" value="NZ_CP097332.1"/>
</dbReference>
<evidence type="ECO:0000313" key="2">
    <source>
        <dbReference type="Proteomes" id="UP001056336"/>
    </source>
</evidence>
<dbReference type="InterPro" id="IPR023393">
    <property type="entry name" value="START-like_dom_sf"/>
</dbReference>
<dbReference type="Gene3D" id="3.30.530.20">
    <property type="match status" value="1"/>
</dbReference>
<reference evidence="1" key="1">
    <citation type="journal article" date="2018" name="Int. J. Syst. Evol. Microbiol.">
        <title>Jatrophihabitans telluris sp. nov., isolated from sediment soil of lava forest wetlands and the emended description of the genus Jatrophihabitans.</title>
        <authorList>
            <person name="Lee K.C."/>
            <person name="Suh M.K."/>
            <person name="Eom M.K."/>
            <person name="Kim K.K."/>
            <person name="Kim J.S."/>
            <person name="Kim D.S."/>
            <person name="Ko S.H."/>
            <person name="Shin Y.K."/>
            <person name="Lee J.S."/>
        </authorList>
    </citation>
    <scope>NUCLEOTIDE SEQUENCE</scope>
    <source>
        <strain evidence="1">N237</strain>
    </source>
</reference>
<dbReference type="Proteomes" id="UP001056336">
    <property type="component" value="Chromosome"/>
</dbReference>
<keyword evidence="2" id="KW-1185">Reference proteome</keyword>
<dbReference type="EMBL" id="CP097332">
    <property type="protein sequence ID" value="UQX87238.1"/>
    <property type="molecule type" value="Genomic_DNA"/>
</dbReference>
<proteinExistence type="predicted"/>
<gene>
    <name evidence="1" type="ORF">M6D93_13115</name>
</gene>
<name>A0ABY4QVA5_9ACTN</name>
<organism evidence="1 2">
    <name type="scientific">Jatrophihabitans telluris</name>
    <dbReference type="NCBI Taxonomy" id="2038343"/>
    <lineage>
        <taxon>Bacteria</taxon>
        <taxon>Bacillati</taxon>
        <taxon>Actinomycetota</taxon>
        <taxon>Actinomycetes</taxon>
        <taxon>Jatrophihabitantales</taxon>
        <taxon>Jatrophihabitantaceae</taxon>
        <taxon>Jatrophihabitans</taxon>
    </lineage>
</organism>
<reference evidence="1" key="2">
    <citation type="submission" date="2022-05" db="EMBL/GenBank/DDBJ databases">
        <authorList>
            <person name="Kim J.-S."/>
            <person name="Lee K."/>
            <person name="Suh M."/>
            <person name="Eom M."/>
            <person name="Kim J.-S."/>
            <person name="Kim D.-S."/>
            <person name="Ko S.-H."/>
            <person name="Shin Y."/>
            <person name="Lee J.-S."/>
        </authorList>
    </citation>
    <scope>NUCLEOTIDE SEQUENCE</scope>
    <source>
        <strain evidence="1">N237</strain>
    </source>
</reference>
<dbReference type="SUPFAM" id="SSF55961">
    <property type="entry name" value="Bet v1-like"/>
    <property type="match status" value="1"/>
</dbReference>
<evidence type="ECO:0000313" key="1">
    <source>
        <dbReference type="EMBL" id="UQX87238.1"/>
    </source>
</evidence>